<feature type="domain" description="FAD dependent oxidoreductase" evidence="2">
    <location>
        <begin position="2"/>
        <end position="245"/>
    </location>
</feature>
<dbReference type="Gene3D" id="3.50.50.60">
    <property type="entry name" value="FAD/NAD(P)-binding domain"/>
    <property type="match status" value="1"/>
</dbReference>
<dbReference type="EMBL" id="VYUY01000005">
    <property type="protein sequence ID" value="KAA9135540.1"/>
    <property type="molecule type" value="Genomic_DNA"/>
</dbReference>
<dbReference type="AlphaFoldDB" id="A0A5N0TKC6"/>
<reference evidence="4" key="1">
    <citation type="submission" date="2019-09" db="EMBL/GenBank/DDBJ databases">
        <title>Mumia zhuanghuii sp. nov. isolated from the intestinal contents of plateau pika (Ochotona curzoniae) in the Qinghai-Tibet plateau of China.</title>
        <authorList>
            <person name="Tian Z."/>
        </authorList>
    </citation>
    <scope>NUCLEOTIDE SEQUENCE [LARGE SCALE GENOMIC DNA]</scope>
    <source>
        <strain evidence="4">L-033</strain>
    </source>
</reference>
<comment type="caution">
    <text evidence="3">The sequence shown here is derived from an EMBL/GenBank/DDBJ whole genome shotgun (WGS) entry which is preliminary data.</text>
</comment>
<evidence type="ECO:0000259" key="2">
    <source>
        <dbReference type="Pfam" id="PF01266"/>
    </source>
</evidence>
<dbReference type="InterPro" id="IPR036188">
    <property type="entry name" value="FAD/NAD-bd_sf"/>
</dbReference>
<proteinExistence type="predicted"/>
<dbReference type="RefSeq" id="WP_150892079.1">
    <property type="nucleotide sequence ID" value="NZ_VYUY01000005.1"/>
</dbReference>
<gene>
    <name evidence="3" type="ORF">F6B40_03225</name>
</gene>
<organism evidence="3 4">
    <name type="scientific">Microbacterium caowuchunii</name>
    <dbReference type="NCBI Taxonomy" id="2614638"/>
    <lineage>
        <taxon>Bacteria</taxon>
        <taxon>Bacillati</taxon>
        <taxon>Actinomycetota</taxon>
        <taxon>Actinomycetes</taxon>
        <taxon>Micrococcales</taxon>
        <taxon>Microbacteriaceae</taxon>
        <taxon>Microbacterium</taxon>
    </lineage>
</organism>
<dbReference type="Pfam" id="PF01266">
    <property type="entry name" value="DAO"/>
    <property type="match status" value="1"/>
</dbReference>
<feature type="region of interest" description="Disordered" evidence="1">
    <location>
        <begin position="351"/>
        <end position="373"/>
    </location>
</feature>
<sequence length="373" mass="41625">MRVAILGAGFFGFHIAHQLERRYPGIEVEIFEKDARPLRGAGTHNQCRLHMGFHYPRSGYTIYQSIMGFDRFVAEYGEFLSDVGDNLYAVRHDGLVSVEAYLAVMDAFHLRYETVPVSPDLFRDPDGIGVVLRVPERSIDVQSVRERLAGRVAARLHTWCRIDEIDAARGMLRSGSQLFGPFDYIVNASYTDPNLGLPENLHFAIKWELTALVLATTSLAPDAAVTIMDGEYVSVYPAYGGMHTLSSVAHTPIRRYTTRDEMIADYPRRLELANRAGAEAAIADDVARHLNVQHDTKELWVTAKTKLATDMGDSRVTEVRRHDRLFSVLCGKIDAVFEASDTILQEMTWPIPPDSPQASVTPDSAMAASLRTP</sequence>
<keyword evidence="4" id="KW-1185">Reference proteome</keyword>
<dbReference type="SUPFAM" id="SSF51905">
    <property type="entry name" value="FAD/NAD(P)-binding domain"/>
    <property type="match status" value="1"/>
</dbReference>
<dbReference type="InterPro" id="IPR006076">
    <property type="entry name" value="FAD-dep_OxRdtase"/>
</dbReference>
<evidence type="ECO:0000256" key="1">
    <source>
        <dbReference type="SAM" id="MobiDB-lite"/>
    </source>
</evidence>
<evidence type="ECO:0000313" key="4">
    <source>
        <dbReference type="Proteomes" id="UP000326838"/>
    </source>
</evidence>
<accession>A0A5N0TKC6</accession>
<name>A0A5N0TKC6_9MICO</name>
<protein>
    <submittedName>
        <fullName evidence="3">FAD-dependent oxidoreductase</fullName>
    </submittedName>
</protein>
<evidence type="ECO:0000313" key="3">
    <source>
        <dbReference type="EMBL" id="KAA9135540.1"/>
    </source>
</evidence>
<dbReference type="Proteomes" id="UP000326838">
    <property type="component" value="Unassembled WGS sequence"/>
</dbReference>